<evidence type="ECO:0000256" key="1">
    <source>
        <dbReference type="SAM" id="Phobius"/>
    </source>
</evidence>
<reference evidence="2 3" key="1">
    <citation type="journal article" date="2015" name="Int. J. Syst. Evol. Microbiol.">
        <title>Streptomyces gilvifuscus sp. nov., an actinomycete that produces antibacterial compounds isolated from soil.</title>
        <authorList>
            <person name="Nguyen T.M."/>
            <person name="Kim J."/>
        </authorList>
    </citation>
    <scope>NUCLEOTIDE SEQUENCE [LARGE SCALE GENOMIC DNA]</scope>
    <source>
        <strain evidence="2 3">T113</strain>
    </source>
</reference>
<feature type="transmembrane region" description="Helical" evidence="1">
    <location>
        <begin position="202"/>
        <end position="224"/>
    </location>
</feature>
<dbReference type="EMBL" id="JAQOSK010000011">
    <property type="protein sequence ID" value="MDC2958132.1"/>
    <property type="molecule type" value="Genomic_DNA"/>
</dbReference>
<proteinExistence type="predicted"/>
<evidence type="ECO:0000313" key="2">
    <source>
        <dbReference type="EMBL" id="MDC2958132.1"/>
    </source>
</evidence>
<comment type="caution">
    <text evidence="2">The sequence shown here is derived from an EMBL/GenBank/DDBJ whole genome shotgun (WGS) entry which is preliminary data.</text>
</comment>
<organism evidence="2 3">
    <name type="scientific">Streptomyces gilvifuscus</name>
    <dbReference type="NCBI Taxonomy" id="1550617"/>
    <lineage>
        <taxon>Bacteria</taxon>
        <taxon>Bacillati</taxon>
        <taxon>Actinomycetota</taxon>
        <taxon>Actinomycetes</taxon>
        <taxon>Kitasatosporales</taxon>
        <taxon>Streptomycetaceae</taxon>
        <taxon>Streptomyces</taxon>
    </lineage>
</organism>
<feature type="transmembrane region" description="Helical" evidence="1">
    <location>
        <begin position="162"/>
        <end position="182"/>
    </location>
</feature>
<gene>
    <name evidence="2" type="ORF">PO587_27160</name>
</gene>
<accession>A0ABT5G009</accession>
<dbReference type="RefSeq" id="WP_272177035.1">
    <property type="nucleotide sequence ID" value="NZ_JAQOSK010000011.1"/>
</dbReference>
<feature type="transmembrane region" description="Helical" evidence="1">
    <location>
        <begin position="63"/>
        <end position="83"/>
    </location>
</feature>
<keyword evidence="3" id="KW-1185">Reference proteome</keyword>
<dbReference type="Proteomes" id="UP001221328">
    <property type="component" value="Unassembled WGS sequence"/>
</dbReference>
<keyword evidence="1" id="KW-0812">Transmembrane</keyword>
<protein>
    <recommendedName>
        <fullName evidence="4">DUF4328 domain-containing protein</fullName>
    </recommendedName>
</protein>
<keyword evidence="1" id="KW-1133">Transmembrane helix</keyword>
<keyword evidence="1" id="KW-0472">Membrane</keyword>
<name>A0ABT5G009_9ACTN</name>
<sequence length="248" mass="27026">MLLTCRICRKHGVAFDGIKGLCPECQQRSDAAKPPQRRGRNDKAALLVQSKVSPGRVSLSGPLLVVLAAAAVAIVSETIRFFAERTRAHQWALAAAHRGFDQQALHSALQTINTTNMLRFVAFMAVLYAYQRWVRAGHANAMTRSDIGLGWLRALPGGRGVVLTYGAWFLSVFAALYVSFVANSNLQTPGDYETAADIDAGYSLVRIVLALLLSVFVVQLTLGLNKLLATPQMTDLTDRPVELQTSDE</sequence>
<evidence type="ECO:0000313" key="3">
    <source>
        <dbReference type="Proteomes" id="UP001221328"/>
    </source>
</evidence>
<evidence type="ECO:0008006" key="4">
    <source>
        <dbReference type="Google" id="ProtNLM"/>
    </source>
</evidence>